<keyword evidence="11" id="KW-1133">Transmembrane helix</keyword>
<keyword evidence="8" id="KW-0653">Protein transport</keyword>
<keyword evidence="13" id="KW-1185">Reference proteome</keyword>
<evidence type="ECO:0000256" key="11">
    <source>
        <dbReference type="SAM" id="Phobius"/>
    </source>
</evidence>
<keyword evidence="6" id="KW-0997">Cell inner membrane</keyword>
<evidence type="ECO:0000256" key="6">
    <source>
        <dbReference type="ARBA" id="ARBA00022519"/>
    </source>
</evidence>
<evidence type="ECO:0000256" key="5">
    <source>
        <dbReference type="ARBA" id="ARBA00022475"/>
    </source>
</evidence>
<gene>
    <name evidence="12" type="primary">epsN</name>
    <name evidence="12" type="ORF">VTAP4600_A3108</name>
</gene>
<dbReference type="InterPro" id="IPR022792">
    <property type="entry name" value="T2SS_protein-GspN"/>
</dbReference>
<dbReference type="Proteomes" id="UP000235828">
    <property type="component" value="Chromosome A"/>
</dbReference>
<evidence type="ECO:0000256" key="1">
    <source>
        <dbReference type="ARBA" id="ARBA00004533"/>
    </source>
</evidence>
<evidence type="ECO:0000256" key="4">
    <source>
        <dbReference type="ARBA" id="ARBA00022448"/>
    </source>
</evidence>
<keyword evidence="7 11" id="KW-0812">Transmembrane</keyword>
<dbReference type="EMBL" id="LT960611">
    <property type="protein sequence ID" value="SON51074.1"/>
    <property type="molecule type" value="Genomic_DNA"/>
</dbReference>
<feature type="transmembrane region" description="Helical" evidence="11">
    <location>
        <begin position="6"/>
        <end position="29"/>
    </location>
</feature>
<sequence>MKRIIGYISVFVVVLLASLIAHLPAGLLVDNMPKIRGLNLSGVQGTLWQGHAENVHWQGRTYGQLNWEFQPSKLLTAKAEFRLRFGRGSSIKLTGKGNVGVGLSGFYGENILAAMPAEKALLFTNLPVPIDVSGQLEVALKHVIYAKPWCQSAEGSVVWNQSQVDSPLGALEAGPIVAHIQCENSQLLVNGEQHNDQLTSEFEASLSSDMTYKADGWFKPGADFPPRMASQLQWLGSPNNQGQYTLNYAGRVPL</sequence>
<comment type="similarity">
    <text evidence="2">Belongs to the GSP N family.</text>
</comment>
<dbReference type="GO" id="GO:0015628">
    <property type="term" value="P:protein secretion by the type II secretion system"/>
    <property type="evidence" value="ECO:0007669"/>
    <property type="project" value="InterPro"/>
</dbReference>
<organism evidence="12 13">
    <name type="scientific">Vibrio tapetis subsp. tapetis</name>
    <dbReference type="NCBI Taxonomy" id="1671868"/>
    <lineage>
        <taxon>Bacteria</taxon>
        <taxon>Pseudomonadati</taxon>
        <taxon>Pseudomonadota</taxon>
        <taxon>Gammaproteobacteria</taxon>
        <taxon>Vibrionales</taxon>
        <taxon>Vibrionaceae</taxon>
        <taxon>Vibrio</taxon>
    </lineage>
</organism>
<proteinExistence type="inferred from homology"/>
<dbReference type="GO" id="GO:0005886">
    <property type="term" value="C:plasma membrane"/>
    <property type="evidence" value="ECO:0007669"/>
    <property type="project" value="UniProtKB-SubCell"/>
</dbReference>
<keyword evidence="9 11" id="KW-0472">Membrane</keyword>
<evidence type="ECO:0000256" key="2">
    <source>
        <dbReference type="ARBA" id="ARBA00007208"/>
    </source>
</evidence>
<dbReference type="Pfam" id="PF01203">
    <property type="entry name" value="T2SSN"/>
    <property type="match status" value="1"/>
</dbReference>
<accession>A0A2N8ZGP1</accession>
<dbReference type="OrthoDB" id="6118198at2"/>
<dbReference type="AlphaFoldDB" id="A0A2N8ZGP1"/>
<evidence type="ECO:0000256" key="10">
    <source>
        <dbReference type="ARBA" id="ARBA00030772"/>
    </source>
</evidence>
<dbReference type="RefSeq" id="WP_102523460.1">
    <property type="nucleotide sequence ID" value="NZ_LT960611.1"/>
</dbReference>
<keyword evidence="4" id="KW-0813">Transport</keyword>
<reference evidence="12 13" key="1">
    <citation type="submission" date="2017-10" db="EMBL/GenBank/DDBJ databases">
        <authorList>
            <person name="Banno H."/>
            <person name="Chua N.-H."/>
        </authorList>
    </citation>
    <scope>NUCLEOTIDE SEQUENCE [LARGE SCALE GENOMIC DNA]</scope>
    <source>
        <strain evidence="12">Vibrio tapetis CECT4600</strain>
    </source>
</reference>
<evidence type="ECO:0000256" key="8">
    <source>
        <dbReference type="ARBA" id="ARBA00022927"/>
    </source>
</evidence>
<evidence type="ECO:0000313" key="13">
    <source>
        <dbReference type="Proteomes" id="UP000235828"/>
    </source>
</evidence>
<dbReference type="KEGG" id="vta:A3108"/>
<comment type="subcellular location">
    <subcellularLocation>
        <location evidence="1">Cell inner membrane</location>
    </subcellularLocation>
</comment>
<evidence type="ECO:0000256" key="9">
    <source>
        <dbReference type="ARBA" id="ARBA00023136"/>
    </source>
</evidence>
<keyword evidence="5" id="KW-1003">Cell membrane</keyword>
<dbReference type="GO" id="GO:0015627">
    <property type="term" value="C:type II protein secretion system complex"/>
    <property type="evidence" value="ECO:0007669"/>
    <property type="project" value="InterPro"/>
</dbReference>
<protein>
    <recommendedName>
        <fullName evidence="3">Type II secretion system protein N</fullName>
    </recommendedName>
    <alternativeName>
        <fullName evidence="10">General secretion pathway protein N</fullName>
    </alternativeName>
</protein>
<evidence type="ECO:0000256" key="7">
    <source>
        <dbReference type="ARBA" id="ARBA00022692"/>
    </source>
</evidence>
<evidence type="ECO:0000313" key="12">
    <source>
        <dbReference type="EMBL" id="SON51074.1"/>
    </source>
</evidence>
<name>A0A2N8ZGP1_9VIBR</name>
<evidence type="ECO:0000256" key="3">
    <source>
        <dbReference type="ARBA" id="ARBA00021563"/>
    </source>
</evidence>